<dbReference type="RefSeq" id="WP_282585207.1">
    <property type="nucleotide sequence ID" value="NZ_JAMOIM010000007.1"/>
</dbReference>
<keyword evidence="4" id="KW-0482">Metalloprotease</keyword>
<dbReference type="Gene3D" id="3.90.230.10">
    <property type="entry name" value="Creatinase/methionine aminopeptidase superfamily"/>
    <property type="match status" value="1"/>
</dbReference>
<dbReference type="GO" id="GO:0008235">
    <property type="term" value="F:metalloexopeptidase activity"/>
    <property type="evidence" value="ECO:0007669"/>
    <property type="project" value="UniProtKB-ARBA"/>
</dbReference>
<dbReference type="InterPro" id="IPR029149">
    <property type="entry name" value="Creatin/AminoP/Spt16_N"/>
</dbReference>
<dbReference type="InterPro" id="IPR000587">
    <property type="entry name" value="Creatinase_N"/>
</dbReference>
<keyword evidence="8" id="KW-1185">Reference proteome</keyword>
<evidence type="ECO:0000313" key="8">
    <source>
        <dbReference type="Proteomes" id="UP001165667"/>
    </source>
</evidence>
<accession>A0AA42CIS0</accession>
<dbReference type="GO" id="GO:0006508">
    <property type="term" value="P:proteolysis"/>
    <property type="evidence" value="ECO:0007669"/>
    <property type="project" value="UniProtKB-KW"/>
</dbReference>
<dbReference type="SUPFAM" id="SSF55920">
    <property type="entry name" value="Creatinase/aminopeptidase"/>
    <property type="match status" value="1"/>
</dbReference>
<dbReference type="InterPro" id="IPR001131">
    <property type="entry name" value="Peptidase_M24B_aminopep-P_CS"/>
</dbReference>
<evidence type="ECO:0000256" key="2">
    <source>
        <dbReference type="ARBA" id="ARBA00022723"/>
    </source>
</evidence>
<proteinExistence type="predicted"/>
<dbReference type="PANTHER" id="PTHR46112:SF3">
    <property type="entry name" value="AMINOPEPTIDASE YPDF"/>
    <property type="match status" value="1"/>
</dbReference>
<dbReference type="InterPro" id="IPR050659">
    <property type="entry name" value="Peptidase_M24B"/>
</dbReference>
<comment type="caution">
    <text evidence="7">The sequence shown here is derived from an EMBL/GenBank/DDBJ whole genome shotgun (WGS) entry which is preliminary data.</text>
</comment>
<reference evidence="7" key="1">
    <citation type="submission" date="2022-05" db="EMBL/GenBank/DDBJ databases">
        <authorList>
            <person name="Pankratov T."/>
        </authorList>
    </citation>
    <scope>NUCLEOTIDE SEQUENCE</scope>
    <source>
        <strain evidence="7">BP6-180914</strain>
    </source>
</reference>
<dbReference type="Gene3D" id="3.40.350.10">
    <property type="entry name" value="Creatinase/prolidase N-terminal domain"/>
    <property type="match status" value="1"/>
</dbReference>
<dbReference type="Pfam" id="PF01321">
    <property type="entry name" value="Creatinase_N"/>
    <property type="match status" value="1"/>
</dbReference>
<dbReference type="AlphaFoldDB" id="A0AA42CIS0"/>
<dbReference type="GO" id="GO:0004177">
    <property type="term" value="F:aminopeptidase activity"/>
    <property type="evidence" value="ECO:0007669"/>
    <property type="project" value="UniProtKB-ARBA"/>
</dbReference>
<evidence type="ECO:0000259" key="5">
    <source>
        <dbReference type="Pfam" id="PF00557"/>
    </source>
</evidence>
<dbReference type="PRINTS" id="PR00599">
    <property type="entry name" value="MAPEPTIDASE"/>
</dbReference>
<dbReference type="GO" id="GO:0046872">
    <property type="term" value="F:metal ion binding"/>
    <property type="evidence" value="ECO:0007669"/>
    <property type="project" value="UniProtKB-KW"/>
</dbReference>
<evidence type="ECO:0000313" key="7">
    <source>
        <dbReference type="EMBL" id="MCW6508838.1"/>
    </source>
</evidence>
<dbReference type="Proteomes" id="UP001165667">
    <property type="component" value="Unassembled WGS sequence"/>
</dbReference>
<sequence length="402" mass="43450">MNMWCGGSDSDHELASFADRTAGVLPIGPAEYLARRAGLVEAMRRTGVATVYLDATHNLTYFTGVKWSPSERLCGAVLTASGAHIFVVPAFERGTFTGLAGAEAPILTWEEHDAPERALVDWLAGHGTGDMRLALDPETPFFRAERLRAALPDRSTIESAGPLIEPLRGRKSPAEIALMQRAFDITLEVHRAAAAILRPGITPREVSTFVDRAHQACGVTSGSSFCIVLFGPDTAFPHGVDVPKPLDPGDMVLIDTGCILHGYHSDLTRTYVFGAPTARQREVWQHERAAQDVAFEAARLGQPCAAVDEAVRGFLAAEGYGPGYRLPGLGHRTGHGLGLAIHEPPYFVRGDETPLAEGMCLSIEPMLCLPGEFGVRLEDHIHMTVQGPAWFTRPAISLDEPF</sequence>
<dbReference type="InterPro" id="IPR036005">
    <property type="entry name" value="Creatinase/aminopeptidase-like"/>
</dbReference>
<evidence type="ECO:0000256" key="4">
    <source>
        <dbReference type="ARBA" id="ARBA00023049"/>
    </source>
</evidence>
<name>A0AA42CIS0_9HYPH</name>
<dbReference type="InterPro" id="IPR001714">
    <property type="entry name" value="Pept_M24_MAP"/>
</dbReference>
<dbReference type="Pfam" id="PF00557">
    <property type="entry name" value="Peptidase_M24"/>
    <property type="match status" value="1"/>
</dbReference>
<dbReference type="SUPFAM" id="SSF53092">
    <property type="entry name" value="Creatinase/prolidase N-terminal domain"/>
    <property type="match status" value="1"/>
</dbReference>
<dbReference type="PROSITE" id="PS00491">
    <property type="entry name" value="PROLINE_PEPTIDASE"/>
    <property type="match status" value="1"/>
</dbReference>
<evidence type="ECO:0000256" key="1">
    <source>
        <dbReference type="ARBA" id="ARBA00022670"/>
    </source>
</evidence>
<keyword evidence="2" id="KW-0479">Metal-binding</keyword>
<evidence type="ECO:0000259" key="6">
    <source>
        <dbReference type="Pfam" id="PF01321"/>
    </source>
</evidence>
<organism evidence="7 8">
    <name type="scientific">Lichenifustis flavocetrariae</name>
    <dbReference type="NCBI Taxonomy" id="2949735"/>
    <lineage>
        <taxon>Bacteria</taxon>
        <taxon>Pseudomonadati</taxon>
        <taxon>Pseudomonadota</taxon>
        <taxon>Alphaproteobacteria</taxon>
        <taxon>Hyphomicrobiales</taxon>
        <taxon>Lichenihabitantaceae</taxon>
        <taxon>Lichenifustis</taxon>
    </lineage>
</organism>
<dbReference type="EMBL" id="JAMOIM010000007">
    <property type="protein sequence ID" value="MCW6508838.1"/>
    <property type="molecule type" value="Genomic_DNA"/>
</dbReference>
<dbReference type="PANTHER" id="PTHR46112">
    <property type="entry name" value="AMINOPEPTIDASE"/>
    <property type="match status" value="1"/>
</dbReference>
<gene>
    <name evidence="7" type="ORF">M8523_12490</name>
</gene>
<dbReference type="InterPro" id="IPR000994">
    <property type="entry name" value="Pept_M24"/>
</dbReference>
<evidence type="ECO:0000256" key="3">
    <source>
        <dbReference type="ARBA" id="ARBA00022801"/>
    </source>
</evidence>
<protein>
    <submittedName>
        <fullName evidence="7">Xaa-Pro peptidase family protein</fullName>
    </submittedName>
</protein>
<keyword evidence="3" id="KW-0378">Hydrolase</keyword>
<feature type="domain" description="Creatinase N-terminal" evidence="6">
    <location>
        <begin position="35"/>
        <end position="168"/>
    </location>
</feature>
<feature type="domain" description="Peptidase M24" evidence="5">
    <location>
        <begin position="178"/>
        <end position="384"/>
    </location>
</feature>
<keyword evidence="1" id="KW-0645">Protease</keyword>